<protein>
    <submittedName>
        <fullName evidence="1">Kinase</fullName>
    </submittedName>
</protein>
<reference evidence="1 2" key="1">
    <citation type="submission" date="2020-03" db="EMBL/GenBank/DDBJ databases">
        <title>Sequencing the genomes of 1000 actinobacteria strains.</title>
        <authorList>
            <person name="Klenk H.-P."/>
        </authorList>
    </citation>
    <scope>NUCLEOTIDE SEQUENCE [LARGE SCALE GENOMIC DNA]</scope>
    <source>
        <strain evidence="1 2">DSM 45668</strain>
    </source>
</reference>
<name>A0ABX0SZF4_9PSEU</name>
<gene>
    <name evidence="1" type="ORF">FHX46_004304</name>
</gene>
<keyword evidence="1" id="KW-0808">Transferase</keyword>
<dbReference type="Proteomes" id="UP000754495">
    <property type="component" value="Unassembled WGS sequence"/>
</dbReference>
<evidence type="ECO:0000313" key="1">
    <source>
        <dbReference type="EMBL" id="NIH81774.1"/>
    </source>
</evidence>
<accession>A0ABX0SZF4</accession>
<dbReference type="SUPFAM" id="SSF52540">
    <property type="entry name" value="P-loop containing nucleoside triphosphate hydrolases"/>
    <property type="match status" value="1"/>
</dbReference>
<dbReference type="Pfam" id="PF13671">
    <property type="entry name" value="AAA_33"/>
    <property type="match status" value="1"/>
</dbReference>
<keyword evidence="1" id="KW-0418">Kinase</keyword>
<evidence type="ECO:0000313" key="2">
    <source>
        <dbReference type="Proteomes" id="UP000754495"/>
    </source>
</evidence>
<dbReference type="RefSeq" id="WP_167118039.1">
    <property type="nucleotide sequence ID" value="NZ_JAANOU010000001.1"/>
</dbReference>
<keyword evidence="2" id="KW-1185">Reference proteome</keyword>
<dbReference type="EMBL" id="JAANOU010000001">
    <property type="protein sequence ID" value="NIH81774.1"/>
    <property type="molecule type" value="Genomic_DNA"/>
</dbReference>
<dbReference type="Gene3D" id="3.40.50.300">
    <property type="entry name" value="P-loop containing nucleotide triphosphate hydrolases"/>
    <property type="match status" value="1"/>
</dbReference>
<organism evidence="1 2">
    <name type="scientific">Amycolatopsis viridis</name>
    <dbReference type="NCBI Taxonomy" id="185678"/>
    <lineage>
        <taxon>Bacteria</taxon>
        <taxon>Bacillati</taxon>
        <taxon>Actinomycetota</taxon>
        <taxon>Actinomycetes</taxon>
        <taxon>Pseudonocardiales</taxon>
        <taxon>Pseudonocardiaceae</taxon>
        <taxon>Amycolatopsis</taxon>
    </lineage>
</organism>
<comment type="caution">
    <text evidence="1">The sequence shown here is derived from an EMBL/GenBank/DDBJ whole genome shotgun (WGS) entry which is preliminary data.</text>
</comment>
<sequence length="180" mass="19865">MPALILLNGPPACGKSTLARRYATDHPLALNLDIDLVRSLIGRWRDDPHTAGRLAREIALAAARAHLASGHDVVIPQFLGRPPFIEQLESLAREVGATFHEVVLLDSKENTVRRFADRARAAADPLHVEAQEMIGRGFDDVPAMYDRLMAVIPARPGARIVHVEDGHVERTYQALLRHLA</sequence>
<proteinExistence type="predicted"/>
<dbReference type="GO" id="GO:0016301">
    <property type="term" value="F:kinase activity"/>
    <property type="evidence" value="ECO:0007669"/>
    <property type="project" value="UniProtKB-KW"/>
</dbReference>
<dbReference type="InterPro" id="IPR027417">
    <property type="entry name" value="P-loop_NTPase"/>
</dbReference>